<evidence type="ECO:0000259" key="1">
    <source>
        <dbReference type="SMART" id="SM00382"/>
    </source>
</evidence>
<dbReference type="AlphaFoldDB" id="A0A4V3DN74"/>
<keyword evidence="3" id="KW-1185">Reference proteome</keyword>
<dbReference type="InterPro" id="IPR027417">
    <property type="entry name" value="P-loop_NTPase"/>
</dbReference>
<dbReference type="InterPro" id="IPR003593">
    <property type="entry name" value="AAA+_ATPase"/>
</dbReference>
<gene>
    <name evidence="2" type="ORF">DFR29_10225</name>
</gene>
<dbReference type="Pfam" id="PF00004">
    <property type="entry name" value="AAA"/>
    <property type="match status" value="1"/>
</dbReference>
<dbReference type="Gene3D" id="3.40.50.300">
    <property type="entry name" value="P-loop containing nucleotide triphosphate hydrolases"/>
    <property type="match status" value="1"/>
</dbReference>
<dbReference type="SUPFAM" id="SSF52540">
    <property type="entry name" value="P-loop containing nucleoside triphosphate hydrolases"/>
    <property type="match status" value="1"/>
</dbReference>
<dbReference type="PANTHER" id="PTHR23077">
    <property type="entry name" value="AAA-FAMILY ATPASE"/>
    <property type="match status" value="1"/>
</dbReference>
<dbReference type="RefSeq" id="WP_133817101.1">
    <property type="nucleotide sequence ID" value="NZ_SNZH01000002.1"/>
</dbReference>
<organism evidence="2 3">
    <name type="scientific">Tahibacter aquaticus</name>
    <dbReference type="NCBI Taxonomy" id="520092"/>
    <lineage>
        <taxon>Bacteria</taxon>
        <taxon>Pseudomonadati</taxon>
        <taxon>Pseudomonadota</taxon>
        <taxon>Gammaproteobacteria</taxon>
        <taxon>Lysobacterales</taxon>
        <taxon>Rhodanobacteraceae</taxon>
        <taxon>Tahibacter</taxon>
    </lineage>
</organism>
<dbReference type="PANTHER" id="PTHR23077:SF198">
    <property type="entry name" value="ATP-DEPENDENT ZINC METALLOPROTEASE FTSH"/>
    <property type="match status" value="1"/>
</dbReference>
<name>A0A4V3DN74_9GAMM</name>
<evidence type="ECO:0000313" key="2">
    <source>
        <dbReference type="EMBL" id="TDR47366.1"/>
    </source>
</evidence>
<evidence type="ECO:0000313" key="3">
    <source>
        <dbReference type="Proteomes" id="UP000295293"/>
    </source>
</evidence>
<feature type="domain" description="AAA+ ATPase" evidence="1">
    <location>
        <begin position="120"/>
        <end position="252"/>
    </location>
</feature>
<proteinExistence type="predicted"/>
<protein>
    <submittedName>
        <fullName evidence="2">ATPase family protein associated with various cellular activities (AAA)</fullName>
    </submittedName>
</protein>
<dbReference type="Proteomes" id="UP000295293">
    <property type="component" value="Unassembled WGS sequence"/>
</dbReference>
<sequence length="330" mass="36895">MARADQLKALLRAYAGEEDAQFFSIALQMAADEAMRGHTRLAGELRALVDAAKERQFSQRAARPIPLAQPKGDLADLLTVQYPRHHLSEMVLPLEVLSKIERVLNEQRQHERLSGHGLSPRRKLLLIGPPGTGKTLTASVIATELRLPLFVARFDSLITKFMGESASKLRLVFDAIRTTRGVYLFDEFDSLGLQRGSQHDVAEMRRTLNMFLQLIEQDTSESLIIAATNHGESLDSALWRRFDDVVRYRIPDEVQIEYLLKNRLALLASPLLDYGPLSSAAVGLSHSDIVRACQDAMKDAVLEHRDNVTQSSIMQHLAERSASLRPVNPS</sequence>
<dbReference type="InterPro" id="IPR003959">
    <property type="entry name" value="ATPase_AAA_core"/>
</dbReference>
<reference evidence="2 3" key="1">
    <citation type="submission" date="2019-03" db="EMBL/GenBank/DDBJ databases">
        <title>Genomic Encyclopedia of Type Strains, Phase IV (KMG-IV): sequencing the most valuable type-strain genomes for metagenomic binning, comparative biology and taxonomic classification.</title>
        <authorList>
            <person name="Goeker M."/>
        </authorList>
    </citation>
    <scope>NUCLEOTIDE SEQUENCE [LARGE SCALE GENOMIC DNA]</scope>
    <source>
        <strain evidence="2 3">DSM 21667</strain>
    </source>
</reference>
<dbReference type="GO" id="GO:0005524">
    <property type="term" value="F:ATP binding"/>
    <property type="evidence" value="ECO:0007669"/>
    <property type="project" value="InterPro"/>
</dbReference>
<comment type="caution">
    <text evidence="2">The sequence shown here is derived from an EMBL/GenBank/DDBJ whole genome shotgun (WGS) entry which is preliminary data.</text>
</comment>
<dbReference type="InterPro" id="IPR050168">
    <property type="entry name" value="AAA_ATPase_domain"/>
</dbReference>
<dbReference type="EMBL" id="SNZH01000002">
    <property type="protein sequence ID" value="TDR47366.1"/>
    <property type="molecule type" value="Genomic_DNA"/>
</dbReference>
<dbReference type="OrthoDB" id="9809379at2"/>
<accession>A0A4V3DN74</accession>
<dbReference type="GO" id="GO:0016887">
    <property type="term" value="F:ATP hydrolysis activity"/>
    <property type="evidence" value="ECO:0007669"/>
    <property type="project" value="InterPro"/>
</dbReference>
<dbReference type="SMART" id="SM00382">
    <property type="entry name" value="AAA"/>
    <property type="match status" value="1"/>
</dbReference>
<dbReference type="CDD" id="cd19481">
    <property type="entry name" value="RecA-like_protease"/>
    <property type="match status" value="1"/>
</dbReference>